<keyword evidence="7" id="KW-0131">Cell cycle</keyword>
<evidence type="ECO:0000256" key="8">
    <source>
        <dbReference type="ARBA" id="ARBA00031737"/>
    </source>
</evidence>
<evidence type="ECO:0000256" key="1">
    <source>
        <dbReference type="ARBA" id="ARBA00004496"/>
    </source>
</evidence>
<organism evidence="10">
    <name type="scientific">Actinoplanes campanulatus</name>
    <dbReference type="NCBI Taxonomy" id="113559"/>
    <lineage>
        <taxon>Bacteria</taxon>
        <taxon>Bacillati</taxon>
        <taxon>Actinomycetota</taxon>
        <taxon>Actinomycetes</taxon>
        <taxon>Micromonosporales</taxon>
        <taxon>Micromonosporaceae</taxon>
        <taxon>Actinoplanes</taxon>
    </lineage>
</organism>
<comment type="caution">
    <text evidence="10">The sequence shown here is derived from an EMBL/GenBank/DDBJ whole genome shotgun (WGS) entry which is preliminary data.</text>
</comment>
<protein>
    <recommendedName>
        <fullName evidence="3">Cell wall synthesis protein Wag31</fullName>
    </recommendedName>
    <alternativeName>
        <fullName evidence="8">Antigen 84</fullName>
    </alternativeName>
</protein>
<reference evidence="10" key="1">
    <citation type="submission" date="2021-01" db="EMBL/GenBank/DDBJ databases">
        <title>Whole genome shotgun sequence of Actinoplanes capillaceus NBRC 16408.</title>
        <authorList>
            <person name="Komaki H."/>
            <person name="Tamura T."/>
        </authorList>
    </citation>
    <scope>NUCLEOTIDE SEQUENCE [LARGE SCALE GENOMIC DNA]</scope>
    <source>
        <strain evidence="10">NBRC 16408</strain>
    </source>
</reference>
<evidence type="ECO:0000256" key="5">
    <source>
        <dbReference type="ARBA" id="ARBA00022618"/>
    </source>
</evidence>
<feature type="coiled-coil region" evidence="9">
    <location>
        <begin position="178"/>
        <end position="209"/>
    </location>
</feature>
<dbReference type="InterPro" id="IPR007793">
    <property type="entry name" value="DivIVA_fam"/>
</dbReference>
<evidence type="ECO:0000313" key="10">
    <source>
        <dbReference type="EMBL" id="GID46578.1"/>
    </source>
</evidence>
<evidence type="ECO:0000256" key="4">
    <source>
        <dbReference type="ARBA" id="ARBA00022490"/>
    </source>
</evidence>
<dbReference type="Gene3D" id="6.10.250.660">
    <property type="match status" value="1"/>
</dbReference>
<dbReference type="NCBIfam" id="TIGR03544">
    <property type="entry name" value="DivI1A_domain"/>
    <property type="match status" value="1"/>
</dbReference>
<dbReference type="PANTHER" id="PTHR35794">
    <property type="entry name" value="CELL DIVISION PROTEIN DIVIVA"/>
    <property type="match status" value="1"/>
</dbReference>
<evidence type="ECO:0000256" key="2">
    <source>
        <dbReference type="ARBA" id="ARBA00009008"/>
    </source>
</evidence>
<proteinExistence type="inferred from homology"/>
<comment type="subcellular location">
    <subcellularLocation>
        <location evidence="1">Cytoplasm</location>
    </subcellularLocation>
</comment>
<evidence type="ECO:0000256" key="9">
    <source>
        <dbReference type="SAM" id="Coils"/>
    </source>
</evidence>
<comment type="similarity">
    <text evidence="2">Belongs to the DivIVA family.</text>
</comment>
<sequence length="221" mass="24640">MHTPHLTVVHVLPVRKVDPSVSFTPADVGKVEFREPPAGARGYHEGEVNRFLDDVAGEMQRLAAENRALAERLEYDDLAGHLRKLERKCARAQERAAALRAELEQARAAAARASPTPVSPQLLRLAQRTADERLAEARREADELLKKASVEASLLVSDAELRASTVVADARHAYAERVNSLDDKRARALARIEELGEEARRRREDLAGDVAYRMRRMDGTH</sequence>
<gene>
    <name evidence="10" type="ORF">Aca07nite_38530</name>
</gene>
<dbReference type="EMBL" id="BOMF01000076">
    <property type="protein sequence ID" value="GID46578.1"/>
    <property type="molecule type" value="Genomic_DNA"/>
</dbReference>
<keyword evidence="5" id="KW-0132">Cell division</keyword>
<evidence type="ECO:0000256" key="6">
    <source>
        <dbReference type="ARBA" id="ARBA00023054"/>
    </source>
</evidence>
<evidence type="ECO:0000256" key="3">
    <source>
        <dbReference type="ARBA" id="ARBA00018787"/>
    </source>
</evidence>
<dbReference type="InterPro" id="IPR019933">
    <property type="entry name" value="DivIVA_domain"/>
</dbReference>
<accession>A0ABQ3WK09</accession>
<feature type="coiled-coil region" evidence="9">
    <location>
        <begin position="52"/>
        <end position="147"/>
    </location>
</feature>
<keyword evidence="6 9" id="KW-0175">Coiled coil</keyword>
<dbReference type="Pfam" id="PF05103">
    <property type="entry name" value="DivIVA"/>
    <property type="match status" value="1"/>
</dbReference>
<dbReference type="PANTHER" id="PTHR35794:SF2">
    <property type="entry name" value="CELL DIVISION PROTEIN DIVIVA"/>
    <property type="match status" value="1"/>
</dbReference>
<evidence type="ECO:0000256" key="7">
    <source>
        <dbReference type="ARBA" id="ARBA00023306"/>
    </source>
</evidence>
<name>A0ABQ3WK09_9ACTN</name>
<dbReference type="Gene3D" id="1.20.5.2950">
    <property type="match status" value="1"/>
</dbReference>
<keyword evidence="4" id="KW-0963">Cytoplasm</keyword>